<evidence type="ECO:0000313" key="1">
    <source>
        <dbReference type="EMBL" id="QBY56154.1"/>
    </source>
</evidence>
<accession>A0A4P7LIV6</accession>
<evidence type="ECO:0000313" key="2">
    <source>
        <dbReference type="Proteomes" id="UP000295294"/>
    </source>
</evidence>
<dbReference type="KEGG" id="cox:E0W60_34420"/>
<geneLocation type="plasmid" evidence="1">
    <name>unnamed3</name>
</geneLocation>
<sequence length="63" mass="7270">MLGDRRFFLESGFTDHQQLIDATYDVAEFWSVDPEVEMARPIGCVVEHFDQAVRINQRRAKAG</sequence>
<reference evidence="1 2" key="1">
    <citation type="submission" date="2019-03" db="EMBL/GenBank/DDBJ databases">
        <title>Efficiently degradation of phenoxyalkanoic acid herbicides by Cupriavidus oxalaticus strain X32.</title>
        <authorList>
            <person name="Sheng X."/>
        </authorList>
    </citation>
    <scope>NUCLEOTIDE SEQUENCE [LARGE SCALE GENOMIC DNA]</scope>
    <source>
        <strain evidence="1 2">X32</strain>
        <plasmid evidence="1 2">unnamed3</plasmid>
    </source>
</reference>
<dbReference type="AlphaFoldDB" id="A0A4P7LIV6"/>
<dbReference type="EMBL" id="CP038638">
    <property type="protein sequence ID" value="QBY56154.1"/>
    <property type="molecule type" value="Genomic_DNA"/>
</dbReference>
<dbReference type="Proteomes" id="UP000295294">
    <property type="component" value="Plasmid unnamed3"/>
</dbReference>
<organism evidence="1 2">
    <name type="scientific">Cupriavidus oxalaticus</name>
    <dbReference type="NCBI Taxonomy" id="96344"/>
    <lineage>
        <taxon>Bacteria</taxon>
        <taxon>Pseudomonadati</taxon>
        <taxon>Pseudomonadota</taxon>
        <taxon>Betaproteobacteria</taxon>
        <taxon>Burkholderiales</taxon>
        <taxon>Burkholderiaceae</taxon>
        <taxon>Cupriavidus</taxon>
    </lineage>
</organism>
<gene>
    <name evidence="1" type="ORF">E0W60_34420</name>
</gene>
<name>A0A4P7LIV6_9BURK</name>
<proteinExistence type="predicted"/>
<keyword evidence="1" id="KW-0614">Plasmid</keyword>
<dbReference type="OrthoDB" id="6924564at2"/>
<protein>
    <submittedName>
        <fullName evidence="1">Uncharacterized protein</fullName>
    </submittedName>
</protein>